<dbReference type="EMBL" id="JAFNEN010000573">
    <property type="protein sequence ID" value="KAG8180244.1"/>
    <property type="molecule type" value="Genomic_DNA"/>
</dbReference>
<accession>A0AAV6U849</accession>
<keyword evidence="2" id="KW-1185">Reference proteome</keyword>
<comment type="caution">
    <text evidence="1">The sequence shown here is derived from an EMBL/GenBank/DDBJ whole genome shotgun (WGS) entry which is preliminary data.</text>
</comment>
<gene>
    <name evidence="1" type="ORF">JTE90_017645</name>
</gene>
<evidence type="ECO:0000313" key="2">
    <source>
        <dbReference type="Proteomes" id="UP000827092"/>
    </source>
</evidence>
<name>A0AAV6U849_9ARAC</name>
<organism evidence="1 2">
    <name type="scientific">Oedothorax gibbosus</name>
    <dbReference type="NCBI Taxonomy" id="931172"/>
    <lineage>
        <taxon>Eukaryota</taxon>
        <taxon>Metazoa</taxon>
        <taxon>Ecdysozoa</taxon>
        <taxon>Arthropoda</taxon>
        <taxon>Chelicerata</taxon>
        <taxon>Arachnida</taxon>
        <taxon>Araneae</taxon>
        <taxon>Araneomorphae</taxon>
        <taxon>Entelegynae</taxon>
        <taxon>Araneoidea</taxon>
        <taxon>Linyphiidae</taxon>
        <taxon>Erigoninae</taxon>
        <taxon>Oedothorax</taxon>
    </lineage>
</organism>
<reference evidence="1 2" key="1">
    <citation type="journal article" date="2022" name="Nat. Ecol. Evol.">
        <title>A masculinizing supergene underlies an exaggerated male reproductive morph in a spider.</title>
        <authorList>
            <person name="Hendrickx F."/>
            <person name="De Corte Z."/>
            <person name="Sonet G."/>
            <person name="Van Belleghem S.M."/>
            <person name="Kostlbacher S."/>
            <person name="Vangestel C."/>
        </authorList>
    </citation>
    <scope>NUCLEOTIDE SEQUENCE [LARGE SCALE GENOMIC DNA]</scope>
    <source>
        <strain evidence="1">W744_W776</strain>
    </source>
</reference>
<evidence type="ECO:0000313" key="1">
    <source>
        <dbReference type="EMBL" id="KAG8180244.1"/>
    </source>
</evidence>
<sequence length="77" mass="8858">MRERNTTSYCMTSTQHVRAPSHWKFRKMTFSQKYEIGFVLVSDDRMWCIQILSSSFGLYVAEGAPSPAYDMAVLANL</sequence>
<proteinExistence type="predicted"/>
<protein>
    <submittedName>
        <fullName evidence="1">Uncharacterized protein</fullName>
    </submittedName>
</protein>
<dbReference type="Proteomes" id="UP000827092">
    <property type="component" value="Unassembled WGS sequence"/>
</dbReference>
<dbReference type="AlphaFoldDB" id="A0AAV6U849"/>